<proteinExistence type="predicted"/>
<protein>
    <recommendedName>
        <fullName evidence="1">VWFA domain-containing protein</fullName>
    </recommendedName>
</protein>
<reference evidence="2 3" key="1">
    <citation type="submission" date="2014-05" db="EMBL/GenBank/DDBJ databases">
        <title>Draft genome sequence of Amycolatopsis rifamycinica DSM 46095.</title>
        <authorList>
            <person name="Lal R."/>
            <person name="Saxena A."/>
            <person name="Kumari R."/>
            <person name="Mukherjee U."/>
            <person name="Singh P."/>
            <person name="Sangwan N."/>
            <person name="Mahato N.K."/>
        </authorList>
    </citation>
    <scope>NUCLEOTIDE SEQUENCE [LARGE SCALE GENOMIC DNA]</scope>
    <source>
        <strain evidence="2 3">DSM 46095</strain>
    </source>
</reference>
<evidence type="ECO:0000313" key="2">
    <source>
        <dbReference type="EMBL" id="KDN22108.1"/>
    </source>
</evidence>
<sequence length="210" mass="21927">MSEWVRKRFEGAGLTQSPPGPHFAALRAKYRSTVLLCLDVSGSMAGPRLTEAIAGGEQFLAEAFAARYDCGLVLWNHEIAEYVPPGASQAALTDRLGEAFSHGGTNLVPTLEVAGRDLAPLPGDRVLCVFGDGDVGDPARAKELARGLCASGVRIIVRGLGPGATSALSALACPGQRDERRLIADEKSIRTGIASMATGLSRAARRGTGE</sequence>
<dbReference type="Gene3D" id="3.40.50.410">
    <property type="entry name" value="von Willebrand factor, type A domain"/>
    <property type="match status" value="1"/>
</dbReference>
<evidence type="ECO:0000259" key="1">
    <source>
        <dbReference type="SMART" id="SM00327"/>
    </source>
</evidence>
<keyword evidence="3" id="KW-1185">Reference proteome</keyword>
<evidence type="ECO:0000313" key="3">
    <source>
        <dbReference type="Proteomes" id="UP000027345"/>
    </source>
</evidence>
<dbReference type="Pfam" id="PF13519">
    <property type="entry name" value="VWA_2"/>
    <property type="match status" value="1"/>
</dbReference>
<dbReference type="InterPro" id="IPR002035">
    <property type="entry name" value="VWF_A"/>
</dbReference>
<dbReference type="SMART" id="SM00327">
    <property type="entry name" value="VWA"/>
    <property type="match status" value="1"/>
</dbReference>
<dbReference type="AlphaFoldDB" id="A0A066UD12"/>
<dbReference type="STRING" id="287986.DV20_12050"/>
<dbReference type="InterPro" id="IPR036465">
    <property type="entry name" value="vWFA_dom_sf"/>
</dbReference>
<dbReference type="RefSeq" id="WP_043779353.1">
    <property type="nucleotide sequence ID" value="NZ_JMQI01000024.1"/>
</dbReference>
<dbReference type="SUPFAM" id="SSF53300">
    <property type="entry name" value="vWA-like"/>
    <property type="match status" value="1"/>
</dbReference>
<feature type="domain" description="VWFA" evidence="1">
    <location>
        <begin position="31"/>
        <end position="188"/>
    </location>
</feature>
<dbReference type="Proteomes" id="UP000027345">
    <property type="component" value="Unassembled WGS sequence"/>
</dbReference>
<accession>A0A066UD12</accession>
<organism evidence="2 3">
    <name type="scientific">Amycolatopsis rifamycinica</name>
    <dbReference type="NCBI Taxonomy" id="287986"/>
    <lineage>
        <taxon>Bacteria</taxon>
        <taxon>Bacillati</taxon>
        <taxon>Actinomycetota</taxon>
        <taxon>Actinomycetes</taxon>
        <taxon>Pseudonocardiales</taxon>
        <taxon>Pseudonocardiaceae</taxon>
        <taxon>Amycolatopsis</taxon>
    </lineage>
</organism>
<gene>
    <name evidence="2" type="ORF">DV20_12050</name>
</gene>
<dbReference type="CDD" id="cd00198">
    <property type="entry name" value="vWFA"/>
    <property type="match status" value="1"/>
</dbReference>
<name>A0A066UD12_9PSEU</name>
<dbReference type="OrthoDB" id="4541568at2"/>
<dbReference type="EMBL" id="JMQI01000024">
    <property type="protein sequence ID" value="KDN22108.1"/>
    <property type="molecule type" value="Genomic_DNA"/>
</dbReference>
<dbReference type="eggNOG" id="ENOG5030IN0">
    <property type="taxonomic scope" value="Bacteria"/>
</dbReference>
<comment type="caution">
    <text evidence="2">The sequence shown here is derived from an EMBL/GenBank/DDBJ whole genome shotgun (WGS) entry which is preliminary data.</text>
</comment>